<organism evidence="7 8">
    <name type="scientific">Acetobacter conturbans</name>
    <dbReference type="NCBI Taxonomy" id="1737472"/>
    <lineage>
        <taxon>Bacteria</taxon>
        <taxon>Pseudomonadati</taxon>
        <taxon>Pseudomonadota</taxon>
        <taxon>Alphaproteobacteria</taxon>
        <taxon>Acetobacterales</taxon>
        <taxon>Acetobacteraceae</taxon>
        <taxon>Acetobacter</taxon>
    </lineage>
</organism>
<dbReference type="Gene3D" id="3.40.640.10">
    <property type="entry name" value="Type I PLP-dependent aspartate aminotransferase-like (Major domain)"/>
    <property type="match status" value="1"/>
</dbReference>
<protein>
    <submittedName>
        <fullName evidence="7">Cytochrome D ubiquinol oxidase subunit I</fullName>
    </submittedName>
</protein>
<dbReference type="SUPFAM" id="SSF53383">
    <property type="entry name" value="PLP-dependent transferases"/>
    <property type="match status" value="1"/>
</dbReference>
<proteinExistence type="inferred from homology"/>
<evidence type="ECO:0000256" key="3">
    <source>
        <dbReference type="ARBA" id="ARBA00022793"/>
    </source>
</evidence>
<dbReference type="RefSeq" id="WP_173568915.1">
    <property type="nucleotide sequence ID" value="NZ_WOSY01000002.1"/>
</dbReference>
<accession>A0ABX0K1P9</accession>
<evidence type="ECO:0000313" key="7">
    <source>
        <dbReference type="EMBL" id="NHN87639.1"/>
    </source>
</evidence>
<evidence type="ECO:0000313" key="8">
    <source>
        <dbReference type="Proteomes" id="UP000631653"/>
    </source>
</evidence>
<evidence type="ECO:0000256" key="4">
    <source>
        <dbReference type="ARBA" id="ARBA00022898"/>
    </source>
</evidence>
<dbReference type="Gene3D" id="1.20.1340.10">
    <property type="entry name" value="dopa decarboxylase, N-terminal domain"/>
    <property type="match status" value="1"/>
</dbReference>
<evidence type="ECO:0000256" key="2">
    <source>
        <dbReference type="ARBA" id="ARBA00009533"/>
    </source>
</evidence>
<evidence type="ECO:0000256" key="1">
    <source>
        <dbReference type="ARBA" id="ARBA00001933"/>
    </source>
</evidence>
<keyword evidence="3" id="KW-0210">Decarboxylase</keyword>
<name>A0ABX0K1P9_9PROT</name>
<keyword evidence="5 6" id="KW-0456">Lyase</keyword>
<dbReference type="PRINTS" id="PR00800">
    <property type="entry name" value="YHDCRBOXLASE"/>
</dbReference>
<sequence>MTDDKQFSSLDPQGEEWETLRAEGHRMLDMMVDNLMILRQQPVWQPTPETVRQRFRSAPVPKNGGSLEDFTAAFQQDVLPYGVGNRHPGFMGWVHGGGTAPGMLAEMLAAGLNANLGGRDHAPVEVERMVIRWAATLMGFPETASGLFVTGSSLANFIAVIVASRAVKDGLALRRSGVGGRPLVGYAARSAHGCISRAFDLAGLGSDALRLVPLDGAFRMDIAALQNMITADRSAGFQPFMVVGTAGTVDVGAIDPLADIATIAEAEGLWFHVDGAFGAMAALSPYYRPALAALEKADSLAFDFHKWAQVPYDAGCVIVRDPIRHAAAFAQTLSYLSREDRGLAAGAPWFCDLGPDLSRGFRALKVWATLSVYGTRELGRMVDHCCAVARHLAQRVEREPDLELMAPVTLDIVCFRLRSPDLTNEELDTLNAEVVKDVQESGIAAPSTTRINERLVVRAAIVNHRTVNDDVDRMVDAVLMFARQRGLRSA</sequence>
<keyword evidence="4 6" id="KW-0663">Pyridoxal phosphate</keyword>
<keyword evidence="8" id="KW-1185">Reference proteome</keyword>
<dbReference type="InterPro" id="IPR015422">
    <property type="entry name" value="PyrdxlP-dep_Trfase_small"/>
</dbReference>
<dbReference type="EMBL" id="WOSY01000002">
    <property type="protein sequence ID" value="NHN87639.1"/>
    <property type="molecule type" value="Genomic_DNA"/>
</dbReference>
<comment type="cofactor">
    <cofactor evidence="1 6">
        <name>pyridoxal 5'-phosphate</name>
        <dbReference type="ChEBI" id="CHEBI:597326"/>
    </cofactor>
</comment>
<dbReference type="InterPro" id="IPR002129">
    <property type="entry name" value="PyrdxlP-dep_de-COase"/>
</dbReference>
<reference evidence="7 8" key="1">
    <citation type="journal article" date="2020" name="Int. J. Syst. Evol. Microbiol.">
        <title>Novel acetic acid bacteria from cider fermentations: Acetobacter conturbans sp. nov. and Acetobacter fallax sp. nov.</title>
        <authorList>
            <person name="Sombolestani A.S."/>
            <person name="Cleenwerck I."/>
            <person name="Cnockaert M."/>
            <person name="Borremans W."/>
            <person name="Wieme A.D."/>
            <person name="De Vuyst L."/>
            <person name="Vandamme P."/>
        </authorList>
    </citation>
    <scope>NUCLEOTIDE SEQUENCE [LARGE SCALE GENOMIC DNA]</scope>
    <source>
        <strain evidence="7 8">LMG 1627</strain>
    </source>
</reference>
<dbReference type="InterPro" id="IPR010977">
    <property type="entry name" value="Aromatic_deC"/>
</dbReference>
<evidence type="ECO:0000256" key="6">
    <source>
        <dbReference type="RuleBase" id="RU000382"/>
    </source>
</evidence>
<dbReference type="Pfam" id="PF00282">
    <property type="entry name" value="Pyridoxal_deC"/>
    <property type="match status" value="1"/>
</dbReference>
<evidence type="ECO:0000256" key="5">
    <source>
        <dbReference type="ARBA" id="ARBA00023239"/>
    </source>
</evidence>
<dbReference type="Proteomes" id="UP000631653">
    <property type="component" value="Unassembled WGS sequence"/>
</dbReference>
<comment type="caution">
    <text evidence="7">The sequence shown here is derived from an EMBL/GenBank/DDBJ whole genome shotgun (WGS) entry which is preliminary data.</text>
</comment>
<dbReference type="InterPro" id="IPR015421">
    <property type="entry name" value="PyrdxlP-dep_Trfase_major"/>
</dbReference>
<dbReference type="PANTHER" id="PTHR11999:SF70">
    <property type="entry name" value="MIP05841P"/>
    <property type="match status" value="1"/>
</dbReference>
<dbReference type="PANTHER" id="PTHR11999">
    <property type="entry name" value="GROUP II PYRIDOXAL-5-PHOSPHATE DECARBOXYLASE"/>
    <property type="match status" value="1"/>
</dbReference>
<dbReference type="InterPro" id="IPR015424">
    <property type="entry name" value="PyrdxlP-dep_Trfase"/>
</dbReference>
<dbReference type="Gene3D" id="3.90.1150.10">
    <property type="entry name" value="Aspartate Aminotransferase, domain 1"/>
    <property type="match status" value="1"/>
</dbReference>
<gene>
    <name evidence="7" type="ORF">GOB81_03205</name>
</gene>
<comment type="similarity">
    <text evidence="2 6">Belongs to the group II decarboxylase family.</text>
</comment>